<sequence>MAPFQYVPLPDQASARILVLEPGSGEDPIHCQLSITGVNSKDPFHCRLPSRDVKTIAAYEALSYVWGDNTRSRKVLCHGEDLAITESLYVALRRLRYPDKKRMLWADAICINQDDIPERNQQVPIMREIYSNASRTLVWLGECTDSDVIAIRFLERLAQTTNLFSWGSEECRTALRQVVRNSKDSLAELTSFEALQGFLSHSWFERVWVLQEIGVSKTAIVLCGEHELSWDSLELSIETIFTDHLMMQSMSHSLLISNSFHIVFLMQRTRDRYAQTLPLSLLLYQVRYHKSTDPRDRIYAVFPLATDVPHIQLQVDYSLPLEKVFIQATRWCLESFQPYFPLSLAARNSTAPSDLVLPSWVPDFQRLSCEGYFQFSPAYQAGSRLVHNPRYEGVDKEILVLSGRVFSRVSKVLSYVDHVQSNDATELRAWLMACRNLASERPVSRNEPFDELWWRLVVRDGGEKDGSWTRTRRWDGVGAYGSHYLDPTVSAYLFGSDLSKDSVVREEQIRYRNAFMTHRDFCLTDNGFLGWVPIGTRIEDYVCLARGGPVPLILRNISESKFQLVGDAYIHGIMDGEVMPDDWEHKYGDQDLFIH</sequence>
<comment type="caution">
    <text evidence="2">The sequence shown here is derived from an EMBL/GenBank/DDBJ whole genome shotgun (WGS) entry which is preliminary data.</text>
</comment>
<dbReference type="EMBL" id="MU006098">
    <property type="protein sequence ID" value="KAF2837865.1"/>
    <property type="molecule type" value="Genomic_DNA"/>
</dbReference>
<dbReference type="InterPro" id="IPR010730">
    <property type="entry name" value="HET"/>
</dbReference>
<proteinExistence type="predicted"/>
<gene>
    <name evidence="2" type="ORF">M501DRAFT_995109</name>
</gene>
<evidence type="ECO:0000313" key="3">
    <source>
        <dbReference type="Proteomes" id="UP000799429"/>
    </source>
</evidence>
<name>A0A9P4S882_9PEZI</name>
<dbReference type="AlphaFoldDB" id="A0A9P4S882"/>
<evidence type="ECO:0000259" key="1">
    <source>
        <dbReference type="Pfam" id="PF06985"/>
    </source>
</evidence>
<dbReference type="OrthoDB" id="2157530at2759"/>
<reference evidence="2" key="1">
    <citation type="journal article" date="2020" name="Stud. Mycol.">
        <title>101 Dothideomycetes genomes: a test case for predicting lifestyles and emergence of pathogens.</title>
        <authorList>
            <person name="Haridas S."/>
            <person name="Albert R."/>
            <person name="Binder M."/>
            <person name="Bloem J."/>
            <person name="Labutti K."/>
            <person name="Salamov A."/>
            <person name="Andreopoulos B."/>
            <person name="Baker S."/>
            <person name="Barry K."/>
            <person name="Bills G."/>
            <person name="Bluhm B."/>
            <person name="Cannon C."/>
            <person name="Castanera R."/>
            <person name="Culley D."/>
            <person name="Daum C."/>
            <person name="Ezra D."/>
            <person name="Gonzalez J."/>
            <person name="Henrissat B."/>
            <person name="Kuo A."/>
            <person name="Liang C."/>
            <person name="Lipzen A."/>
            <person name="Lutzoni F."/>
            <person name="Magnuson J."/>
            <person name="Mondo S."/>
            <person name="Nolan M."/>
            <person name="Ohm R."/>
            <person name="Pangilinan J."/>
            <person name="Park H.-J."/>
            <person name="Ramirez L."/>
            <person name="Alfaro M."/>
            <person name="Sun H."/>
            <person name="Tritt A."/>
            <person name="Yoshinaga Y."/>
            <person name="Zwiers L.-H."/>
            <person name="Turgeon B."/>
            <person name="Goodwin S."/>
            <person name="Spatafora J."/>
            <person name="Crous P."/>
            <person name="Grigoriev I."/>
        </authorList>
    </citation>
    <scope>NUCLEOTIDE SEQUENCE</scope>
    <source>
        <strain evidence="2">CBS 101060</strain>
    </source>
</reference>
<dbReference type="InterPro" id="IPR052895">
    <property type="entry name" value="HetReg/Transcr_Mod"/>
</dbReference>
<organism evidence="2 3">
    <name type="scientific">Patellaria atrata CBS 101060</name>
    <dbReference type="NCBI Taxonomy" id="1346257"/>
    <lineage>
        <taxon>Eukaryota</taxon>
        <taxon>Fungi</taxon>
        <taxon>Dikarya</taxon>
        <taxon>Ascomycota</taxon>
        <taxon>Pezizomycotina</taxon>
        <taxon>Dothideomycetes</taxon>
        <taxon>Dothideomycetes incertae sedis</taxon>
        <taxon>Patellariales</taxon>
        <taxon>Patellariaceae</taxon>
        <taxon>Patellaria</taxon>
    </lineage>
</organism>
<dbReference type="PANTHER" id="PTHR24148">
    <property type="entry name" value="ANKYRIN REPEAT DOMAIN-CONTAINING PROTEIN 39 HOMOLOG-RELATED"/>
    <property type="match status" value="1"/>
</dbReference>
<dbReference type="PANTHER" id="PTHR24148:SF64">
    <property type="entry name" value="HETEROKARYON INCOMPATIBILITY DOMAIN-CONTAINING PROTEIN"/>
    <property type="match status" value="1"/>
</dbReference>
<dbReference type="Proteomes" id="UP000799429">
    <property type="component" value="Unassembled WGS sequence"/>
</dbReference>
<accession>A0A9P4S882</accession>
<protein>
    <submittedName>
        <fullName evidence="2">HET-domain-containing protein</fullName>
    </submittedName>
</protein>
<dbReference type="Pfam" id="PF06985">
    <property type="entry name" value="HET"/>
    <property type="match status" value="1"/>
</dbReference>
<keyword evidence="3" id="KW-1185">Reference proteome</keyword>
<dbReference type="Pfam" id="PF26639">
    <property type="entry name" value="Het-6_barrel"/>
    <property type="match status" value="1"/>
</dbReference>
<feature type="domain" description="Heterokaryon incompatibility" evidence="1">
    <location>
        <begin position="59"/>
        <end position="212"/>
    </location>
</feature>
<evidence type="ECO:0000313" key="2">
    <source>
        <dbReference type="EMBL" id="KAF2837865.1"/>
    </source>
</evidence>